<gene>
    <name evidence="1" type="ORF">Afil01_31370</name>
</gene>
<keyword evidence="2" id="KW-1185">Reference proteome</keyword>
<name>A0A9W6SLY2_9ACTN</name>
<proteinExistence type="predicted"/>
<sequence>MDSWQPIQVKASSPGRVVTATYSPDEGVRFAIDDRRLACHDDLSLSGEITAVIEAVLIGARRAWELRYGPYDPVGIAAVRVRGVSPRRLVTVTLTGEGDVDVRLSAHALEDTTRPGDLAVEIGNALSSALTAYVHHAATGV</sequence>
<dbReference type="AlphaFoldDB" id="A0A9W6SLY2"/>
<accession>A0A9W6SLY2</accession>
<organism evidence="1 2">
    <name type="scientific">Actinorhabdospora filicis</name>
    <dbReference type="NCBI Taxonomy" id="1785913"/>
    <lineage>
        <taxon>Bacteria</taxon>
        <taxon>Bacillati</taxon>
        <taxon>Actinomycetota</taxon>
        <taxon>Actinomycetes</taxon>
        <taxon>Micromonosporales</taxon>
        <taxon>Micromonosporaceae</taxon>
        <taxon>Actinorhabdospora</taxon>
    </lineage>
</organism>
<dbReference type="Proteomes" id="UP001165079">
    <property type="component" value="Unassembled WGS sequence"/>
</dbReference>
<dbReference type="RefSeq" id="WP_285663488.1">
    <property type="nucleotide sequence ID" value="NZ_BSTX01000002.1"/>
</dbReference>
<dbReference type="EMBL" id="BSTX01000002">
    <property type="protein sequence ID" value="GLZ78330.1"/>
    <property type="molecule type" value="Genomic_DNA"/>
</dbReference>
<evidence type="ECO:0000313" key="1">
    <source>
        <dbReference type="EMBL" id="GLZ78330.1"/>
    </source>
</evidence>
<evidence type="ECO:0000313" key="2">
    <source>
        <dbReference type="Proteomes" id="UP001165079"/>
    </source>
</evidence>
<protein>
    <submittedName>
        <fullName evidence="1">Uncharacterized protein</fullName>
    </submittedName>
</protein>
<comment type="caution">
    <text evidence="1">The sequence shown here is derived from an EMBL/GenBank/DDBJ whole genome shotgun (WGS) entry which is preliminary data.</text>
</comment>
<reference evidence="1" key="1">
    <citation type="submission" date="2023-03" db="EMBL/GenBank/DDBJ databases">
        <title>Actinorhabdospora filicis NBRC 111898.</title>
        <authorList>
            <person name="Ichikawa N."/>
            <person name="Sato H."/>
            <person name="Tonouchi N."/>
        </authorList>
    </citation>
    <scope>NUCLEOTIDE SEQUENCE</scope>
    <source>
        <strain evidence="1">NBRC 111898</strain>
    </source>
</reference>